<dbReference type="EMBL" id="FJUY01000003">
    <property type="protein sequence ID" value="CZT17106.1"/>
    <property type="molecule type" value="Genomic_DNA"/>
</dbReference>
<name>A0A2D3V0Q3_9PEZI</name>
<dbReference type="AlphaFoldDB" id="A0A2D3V0Q3"/>
<gene>
    <name evidence="1" type="ORF">RCC_02938</name>
</gene>
<evidence type="ECO:0000313" key="1">
    <source>
        <dbReference type="EMBL" id="CZT17106.1"/>
    </source>
</evidence>
<sequence>MDLEAGLQDGGKIMLSQMDADGRSRRHKGTKGVEQIEDVRPTCCSQICCPSHPNDNTVQKGHSGHQDLSVRLLAVVTVSTPHEHGRQFALKRATVLQSSRHVGPRRIRMACVASGSTACQGSRSLWPISIWFDERRAGKFTCEAQTPRWDEDDQHVVGVSKVKVLAMLSHTFASFSLDEGLLANVSVQSGTIDLS</sequence>
<evidence type="ECO:0000313" key="2">
    <source>
        <dbReference type="Proteomes" id="UP000225277"/>
    </source>
</evidence>
<proteinExistence type="predicted"/>
<keyword evidence="2" id="KW-1185">Reference proteome</keyword>
<dbReference type="GeneID" id="35598149"/>
<reference evidence="1 2" key="1">
    <citation type="submission" date="2016-03" db="EMBL/GenBank/DDBJ databases">
        <authorList>
            <person name="Ploux O."/>
        </authorList>
    </citation>
    <scope>NUCLEOTIDE SEQUENCE [LARGE SCALE GENOMIC DNA]</scope>
    <source>
        <strain evidence="1 2">URUG2</strain>
    </source>
</reference>
<organism evidence="1 2">
    <name type="scientific">Ramularia collo-cygni</name>
    <dbReference type="NCBI Taxonomy" id="112498"/>
    <lineage>
        <taxon>Eukaryota</taxon>
        <taxon>Fungi</taxon>
        <taxon>Dikarya</taxon>
        <taxon>Ascomycota</taxon>
        <taxon>Pezizomycotina</taxon>
        <taxon>Dothideomycetes</taxon>
        <taxon>Dothideomycetidae</taxon>
        <taxon>Mycosphaerellales</taxon>
        <taxon>Mycosphaerellaceae</taxon>
        <taxon>Ramularia</taxon>
    </lineage>
</organism>
<accession>A0A2D3V0Q3</accession>
<dbReference type="RefSeq" id="XP_023623999.1">
    <property type="nucleotide sequence ID" value="XM_023768231.1"/>
</dbReference>
<dbReference type="Proteomes" id="UP000225277">
    <property type="component" value="Unassembled WGS sequence"/>
</dbReference>
<protein>
    <submittedName>
        <fullName evidence="1">Uncharacterized protein</fullName>
    </submittedName>
</protein>